<dbReference type="InterPro" id="IPR030678">
    <property type="entry name" value="Peptide/Ni-bd"/>
</dbReference>
<feature type="domain" description="Solute-binding protein family 5" evidence="1">
    <location>
        <begin position="71"/>
        <end position="425"/>
    </location>
</feature>
<keyword evidence="3" id="KW-1185">Reference proteome</keyword>
<dbReference type="GO" id="GO:1904680">
    <property type="term" value="F:peptide transmembrane transporter activity"/>
    <property type="evidence" value="ECO:0007669"/>
    <property type="project" value="TreeGrafter"/>
</dbReference>
<evidence type="ECO:0000313" key="3">
    <source>
        <dbReference type="Proteomes" id="UP000184731"/>
    </source>
</evidence>
<dbReference type="RefSeq" id="WP_233231398.1">
    <property type="nucleotide sequence ID" value="NZ_CP017834.1"/>
</dbReference>
<dbReference type="SUPFAM" id="SSF53850">
    <property type="entry name" value="Periplasmic binding protein-like II"/>
    <property type="match status" value="1"/>
</dbReference>
<dbReference type="PANTHER" id="PTHR30290:SF16">
    <property type="entry name" value="OLIGOPEPTIDE ABC TRANSPORTER, PERIPLASMIC OLIGOPEPTIDE-BINDING PROTEIN"/>
    <property type="match status" value="1"/>
</dbReference>
<evidence type="ECO:0000259" key="1">
    <source>
        <dbReference type="Pfam" id="PF00496"/>
    </source>
</evidence>
<proteinExistence type="predicted"/>
<gene>
    <name evidence="2" type="ORF">AXG55_05430</name>
</gene>
<accession>A0A1L4CZL6</accession>
<dbReference type="Gene3D" id="3.10.105.10">
    <property type="entry name" value="Dipeptide-binding Protein, Domain 3"/>
    <property type="match status" value="1"/>
</dbReference>
<dbReference type="InterPro" id="IPR000914">
    <property type="entry name" value="SBP_5_dom"/>
</dbReference>
<dbReference type="PIRSF" id="PIRSF002741">
    <property type="entry name" value="MppA"/>
    <property type="match status" value="1"/>
</dbReference>
<dbReference type="GO" id="GO:0030288">
    <property type="term" value="C:outer membrane-bounded periplasmic space"/>
    <property type="evidence" value="ECO:0007669"/>
    <property type="project" value="UniProtKB-ARBA"/>
</dbReference>
<reference evidence="2 3" key="1">
    <citation type="submission" date="2016-10" db="EMBL/GenBank/DDBJ databases">
        <title>Silvanigrella aquatica sp. nov., isolated from a freshwater lake located in the Black Forest, Germany, description of Silvanigrellaceae fam. nov., Silvanigrellales ord. nov., reclassification of the order Bdellovibrionales in the class Oligoflexia, reclassification of the families Bacteriovoracaceae and Halobacteriovoraceae in the new order Bacteriovoracales ord. nov., and reclassification of the family Pseudobacteriovoracaceae in the order Oligoflexiales.</title>
        <authorList>
            <person name="Hahn M.W."/>
            <person name="Schmidt J."/>
            <person name="Koll U."/>
            <person name="Rohde M."/>
            <person name="Verbag S."/>
            <person name="Pitt A."/>
            <person name="Nakai R."/>
            <person name="Naganuma T."/>
            <person name="Lang E."/>
        </authorList>
    </citation>
    <scope>NUCLEOTIDE SEQUENCE [LARGE SCALE GENOMIC DNA]</scope>
    <source>
        <strain evidence="2 3">MWH-Nonnen-W8red</strain>
    </source>
</reference>
<dbReference type="GO" id="GO:0015833">
    <property type="term" value="P:peptide transport"/>
    <property type="evidence" value="ECO:0007669"/>
    <property type="project" value="TreeGrafter"/>
</dbReference>
<sequence>MLNILKLIMLFLILLHKNINCSELEKSKNINIGFSYFLKEIDPILAYNHQHFMIIQFIYQTLVRINENGSLVGDLAESWKISEDKKTYFFYLNKNAQFHNGAIVNADDVVWSFSKHFWKNSGSTTVNYLQEILEYPDKIPDGALHPSISAVDKHTVQFKLKSPYPPFVSLLVMPSYTIFQKNNFNAKNPIGSGPYKAEYNSNNNNWIMRKNKKYIGKLPKTESFYLYELKNSKDIKNIEIEKNLDVVLDYFTEDMYAGIKRINNFDIKKISNLRNLHLYFNMNKGLFKNKKLRKELSVLVQKPFAAEGFYSHIYKFNPTYFPKGILSYEYYNGDNNLNEFDKGFIFKSQLPSKLHALVQKKYLDSNIIKKIETQFQSIGINIIWKECDSGYMEELAKNDYDILLAGYSSNFPDPDGLIDPLRNNSIFSYGNMPSEKLFQSLAEFRHIDNPKERLKSYSKVFKDFEQEYYFIPLFQSSLPILIKKNLFLPEAKFYYESELWKIHWKK</sequence>
<dbReference type="CDD" id="cd00995">
    <property type="entry name" value="PBP2_NikA_DppA_OppA_like"/>
    <property type="match status" value="1"/>
</dbReference>
<dbReference type="KEGG" id="saqi:AXG55_05430"/>
<evidence type="ECO:0000313" key="2">
    <source>
        <dbReference type="EMBL" id="APJ03377.1"/>
    </source>
</evidence>
<protein>
    <recommendedName>
        <fullName evidence="1">Solute-binding protein family 5 domain-containing protein</fullName>
    </recommendedName>
</protein>
<dbReference type="AlphaFoldDB" id="A0A1L4CZL6"/>
<dbReference type="GO" id="GO:0043190">
    <property type="term" value="C:ATP-binding cassette (ABC) transporter complex"/>
    <property type="evidence" value="ECO:0007669"/>
    <property type="project" value="InterPro"/>
</dbReference>
<dbReference type="InterPro" id="IPR039424">
    <property type="entry name" value="SBP_5"/>
</dbReference>
<dbReference type="EMBL" id="CP017834">
    <property type="protein sequence ID" value="APJ03377.1"/>
    <property type="molecule type" value="Genomic_DNA"/>
</dbReference>
<dbReference type="Gene3D" id="3.90.76.10">
    <property type="entry name" value="Dipeptide-binding Protein, Domain 1"/>
    <property type="match status" value="1"/>
</dbReference>
<dbReference type="Gene3D" id="3.40.190.10">
    <property type="entry name" value="Periplasmic binding protein-like II"/>
    <property type="match status" value="1"/>
</dbReference>
<dbReference type="PANTHER" id="PTHR30290">
    <property type="entry name" value="PERIPLASMIC BINDING COMPONENT OF ABC TRANSPORTER"/>
    <property type="match status" value="1"/>
</dbReference>
<organism evidence="2 3">
    <name type="scientific">Silvanigrella aquatica</name>
    <dbReference type="NCBI Taxonomy" id="1915309"/>
    <lineage>
        <taxon>Bacteria</taxon>
        <taxon>Pseudomonadati</taxon>
        <taxon>Bdellovibrionota</taxon>
        <taxon>Oligoflexia</taxon>
        <taxon>Silvanigrellales</taxon>
        <taxon>Silvanigrellaceae</taxon>
        <taxon>Silvanigrella</taxon>
    </lineage>
</organism>
<name>A0A1L4CZL6_9BACT</name>
<dbReference type="Proteomes" id="UP000184731">
    <property type="component" value="Chromosome"/>
</dbReference>
<dbReference type="STRING" id="1915309.AXG55_05430"/>
<dbReference type="Pfam" id="PF00496">
    <property type="entry name" value="SBP_bac_5"/>
    <property type="match status" value="1"/>
</dbReference>